<proteinExistence type="predicted"/>
<accession>A0ABD2MQI5</accession>
<sequence>FAFRPCTEEITVKHILAEAENAIELKPEPKRNINRAKVTNIVTNYINKHDQDRGAFVADAFFLEARRFLSAHPELVVSNSNKGNVSVVLTKTQYKDKLMELLSDKRTYEYSPSNPTDKIMRGNNEKSKEFHKNKYITQEEKNIVTHTQRSHQNFTFW</sequence>
<protein>
    <submittedName>
        <fullName evidence="1">Uncharacterized protein</fullName>
    </submittedName>
</protein>
<dbReference type="Proteomes" id="UP001516400">
    <property type="component" value="Unassembled WGS sequence"/>
</dbReference>
<name>A0ABD2MQI5_9CUCU</name>
<feature type="non-terminal residue" evidence="1">
    <location>
        <position position="1"/>
    </location>
</feature>
<dbReference type="AlphaFoldDB" id="A0ABD2MQI5"/>
<dbReference type="EMBL" id="JABFTP020000021">
    <property type="protein sequence ID" value="KAL3268477.1"/>
    <property type="molecule type" value="Genomic_DNA"/>
</dbReference>
<organism evidence="1 2">
    <name type="scientific">Cryptolaemus montrouzieri</name>
    <dbReference type="NCBI Taxonomy" id="559131"/>
    <lineage>
        <taxon>Eukaryota</taxon>
        <taxon>Metazoa</taxon>
        <taxon>Ecdysozoa</taxon>
        <taxon>Arthropoda</taxon>
        <taxon>Hexapoda</taxon>
        <taxon>Insecta</taxon>
        <taxon>Pterygota</taxon>
        <taxon>Neoptera</taxon>
        <taxon>Endopterygota</taxon>
        <taxon>Coleoptera</taxon>
        <taxon>Polyphaga</taxon>
        <taxon>Cucujiformia</taxon>
        <taxon>Coccinelloidea</taxon>
        <taxon>Coccinellidae</taxon>
        <taxon>Scymninae</taxon>
        <taxon>Scymnini</taxon>
        <taxon>Cryptolaemus</taxon>
    </lineage>
</organism>
<evidence type="ECO:0000313" key="1">
    <source>
        <dbReference type="EMBL" id="KAL3268477.1"/>
    </source>
</evidence>
<evidence type="ECO:0000313" key="2">
    <source>
        <dbReference type="Proteomes" id="UP001516400"/>
    </source>
</evidence>
<comment type="caution">
    <text evidence="1">The sequence shown here is derived from an EMBL/GenBank/DDBJ whole genome shotgun (WGS) entry which is preliminary data.</text>
</comment>
<reference evidence="1 2" key="1">
    <citation type="journal article" date="2021" name="BMC Biol.">
        <title>Horizontally acquired antibacterial genes associated with adaptive radiation of ladybird beetles.</title>
        <authorList>
            <person name="Li H.S."/>
            <person name="Tang X.F."/>
            <person name="Huang Y.H."/>
            <person name="Xu Z.Y."/>
            <person name="Chen M.L."/>
            <person name="Du X.Y."/>
            <person name="Qiu B.Y."/>
            <person name="Chen P.T."/>
            <person name="Zhang W."/>
            <person name="Slipinski A."/>
            <person name="Escalona H.E."/>
            <person name="Waterhouse R.M."/>
            <person name="Zwick A."/>
            <person name="Pang H."/>
        </authorList>
    </citation>
    <scope>NUCLEOTIDE SEQUENCE [LARGE SCALE GENOMIC DNA]</scope>
    <source>
        <strain evidence="1">SYSU2018</strain>
    </source>
</reference>
<gene>
    <name evidence="1" type="ORF">HHI36_007588</name>
</gene>
<keyword evidence="2" id="KW-1185">Reference proteome</keyword>